<dbReference type="SUPFAM" id="SSF51905">
    <property type="entry name" value="FAD/NAD(P)-binding domain"/>
    <property type="match status" value="2"/>
</dbReference>
<protein>
    <submittedName>
        <fullName evidence="7">3-phenylpropionate/trans-cinnamate dioxygenase ferredoxin reductase subunit</fullName>
    </submittedName>
</protein>
<dbReference type="Gene3D" id="3.50.50.60">
    <property type="entry name" value="FAD/NAD(P)-binding domain"/>
    <property type="match status" value="2"/>
</dbReference>
<dbReference type="AlphaFoldDB" id="A0A3D9XUK4"/>
<dbReference type="EMBL" id="QTUJ01000001">
    <property type="protein sequence ID" value="REF73318.1"/>
    <property type="molecule type" value="Genomic_DNA"/>
</dbReference>
<dbReference type="SUPFAM" id="SSF55424">
    <property type="entry name" value="FAD/NAD-linked reductases, dimerisation (C-terminal) domain"/>
    <property type="match status" value="1"/>
</dbReference>
<dbReference type="InterPro" id="IPR036188">
    <property type="entry name" value="FAD/NAD-bd_sf"/>
</dbReference>
<evidence type="ECO:0000256" key="1">
    <source>
        <dbReference type="ARBA" id="ARBA00001974"/>
    </source>
</evidence>
<feature type="domain" description="Reductase C-terminal" evidence="6">
    <location>
        <begin position="322"/>
        <end position="405"/>
    </location>
</feature>
<evidence type="ECO:0000313" key="8">
    <source>
        <dbReference type="Proteomes" id="UP000256941"/>
    </source>
</evidence>
<proteinExistence type="predicted"/>
<dbReference type="GO" id="GO:0005737">
    <property type="term" value="C:cytoplasm"/>
    <property type="evidence" value="ECO:0007669"/>
    <property type="project" value="TreeGrafter"/>
</dbReference>
<evidence type="ECO:0000259" key="6">
    <source>
        <dbReference type="Pfam" id="PF14759"/>
    </source>
</evidence>
<dbReference type="GO" id="GO:0016651">
    <property type="term" value="F:oxidoreductase activity, acting on NAD(P)H"/>
    <property type="evidence" value="ECO:0007669"/>
    <property type="project" value="TreeGrafter"/>
</dbReference>
<accession>A0A3D9XUK4</accession>
<keyword evidence="4" id="KW-0560">Oxidoreductase</keyword>
<organism evidence="7 8">
    <name type="scientific">Paracoccus versutus</name>
    <name type="common">Thiobacillus versutus</name>
    <dbReference type="NCBI Taxonomy" id="34007"/>
    <lineage>
        <taxon>Bacteria</taxon>
        <taxon>Pseudomonadati</taxon>
        <taxon>Pseudomonadota</taxon>
        <taxon>Alphaproteobacteria</taxon>
        <taxon>Rhodobacterales</taxon>
        <taxon>Paracoccaceae</taxon>
        <taxon>Paracoccus</taxon>
    </lineage>
</organism>
<dbReference type="PANTHER" id="PTHR43557">
    <property type="entry name" value="APOPTOSIS-INDUCING FACTOR 1"/>
    <property type="match status" value="1"/>
</dbReference>
<reference evidence="7 8" key="1">
    <citation type="submission" date="2018-08" db="EMBL/GenBank/DDBJ databases">
        <title>Genomic Encyclopedia of Archaeal and Bacterial Type Strains, Phase II (KMG-II): from individual species to whole genera.</title>
        <authorList>
            <person name="Goeker M."/>
        </authorList>
    </citation>
    <scope>NUCLEOTIDE SEQUENCE [LARGE SCALE GENOMIC DNA]</scope>
    <source>
        <strain evidence="7 8">DSM 17099</strain>
    </source>
</reference>
<dbReference type="Pfam" id="PF07992">
    <property type="entry name" value="Pyr_redox_2"/>
    <property type="match status" value="1"/>
</dbReference>
<evidence type="ECO:0000256" key="3">
    <source>
        <dbReference type="ARBA" id="ARBA00022827"/>
    </source>
</evidence>
<comment type="cofactor">
    <cofactor evidence="1">
        <name>FAD</name>
        <dbReference type="ChEBI" id="CHEBI:57692"/>
    </cofactor>
</comment>
<comment type="caution">
    <text evidence="7">The sequence shown here is derived from an EMBL/GenBank/DDBJ whole genome shotgun (WGS) entry which is preliminary data.</text>
</comment>
<feature type="domain" description="FAD/NAD(P)-binding" evidence="5">
    <location>
        <begin position="8"/>
        <end position="303"/>
    </location>
</feature>
<keyword evidence="7" id="KW-0223">Dioxygenase</keyword>
<evidence type="ECO:0000256" key="4">
    <source>
        <dbReference type="ARBA" id="ARBA00023002"/>
    </source>
</evidence>
<dbReference type="GO" id="GO:0051213">
    <property type="term" value="F:dioxygenase activity"/>
    <property type="evidence" value="ECO:0007669"/>
    <property type="project" value="UniProtKB-KW"/>
</dbReference>
<name>A0A3D9XUK4_PARVE</name>
<evidence type="ECO:0000259" key="5">
    <source>
        <dbReference type="Pfam" id="PF07992"/>
    </source>
</evidence>
<evidence type="ECO:0000256" key="2">
    <source>
        <dbReference type="ARBA" id="ARBA00022630"/>
    </source>
</evidence>
<dbReference type="Pfam" id="PF14759">
    <property type="entry name" value="Reductase_C"/>
    <property type="match status" value="1"/>
</dbReference>
<dbReference type="InterPro" id="IPR050446">
    <property type="entry name" value="FAD-oxidoreductase/Apoptosis"/>
</dbReference>
<dbReference type="Proteomes" id="UP000256941">
    <property type="component" value="Unassembled WGS sequence"/>
</dbReference>
<dbReference type="PRINTS" id="PR00368">
    <property type="entry name" value="FADPNR"/>
</dbReference>
<gene>
    <name evidence="7" type="ORF">BDD41_1869</name>
</gene>
<keyword evidence="3" id="KW-0274">FAD</keyword>
<dbReference type="InterPro" id="IPR016156">
    <property type="entry name" value="FAD/NAD-linked_Rdtase_dimer_sf"/>
</dbReference>
<dbReference type="PRINTS" id="PR00411">
    <property type="entry name" value="PNDRDTASEI"/>
</dbReference>
<keyword evidence="2" id="KW-0285">Flavoprotein</keyword>
<dbReference type="InterPro" id="IPR023753">
    <property type="entry name" value="FAD/NAD-binding_dom"/>
</dbReference>
<evidence type="ECO:0000313" key="7">
    <source>
        <dbReference type="EMBL" id="REF73318.1"/>
    </source>
</evidence>
<sequence>MEQKTPTRIVIVGAGQAGAALAAKLRRLGFAGAITMIGAEAALPYERPPLSKAFLLGKIDAERLQLRPPSFYREQEITLLTGQTVQKILPQDQLVRLEDEALGYDALALTTGSAPRKLPDAVTGGLRGVHVLRNIDDARALAKACGSARRALVVGGGYVGLEATAVFRGLGIEVTLVELGARILSRVAAPETADRLRDLHLSHGVTILEGTGLAELCGNGRVEEAVLTDGTTLPTDLVLAGIGAVARDGLARDAGLAVQDGILVDRFGRSSDPAIYAAGDCARFPFDGVPTRLESVQNAVDQAEHVAANMLGQATPYHPVPWFWSDQYDLKLQIAGLGHGHEQVVIRPGKRDGAVSHWYFRGGSMKAVDALNDPASFMLGRRLLEKGCRVRPEDVGGSTAHLRQILESA</sequence>
<dbReference type="InterPro" id="IPR028202">
    <property type="entry name" value="Reductase_C"/>
</dbReference>
<dbReference type="Gene3D" id="3.30.390.30">
    <property type="match status" value="1"/>
</dbReference>
<dbReference type="PANTHER" id="PTHR43557:SF2">
    <property type="entry name" value="RIESKE DOMAIN-CONTAINING PROTEIN-RELATED"/>
    <property type="match status" value="1"/>
</dbReference>